<dbReference type="GO" id="GO:0003735">
    <property type="term" value="F:structural constituent of ribosome"/>
    <property type="evidence" value="ECO:0007669"/>
    <property type="project" value="InterPro"/>
</dbReference>
<sequence length="209" mass="24543">MARNLNPKCKQCRREGTKLFIKGDRCYSPKCAMVKRNFPPGVHGVKGYGRLTGYGQQIREKQKVKRIYQILETQMKNYFLKASQTRGNTEESLLQLLEMRFDNIVYRIGLTKSRNLARQLITHNHFLINNKKVNIPSYQLKIGDIVKIKEKSKKIKLFGNLKEQFKNKEQLSWLFIDPDKIEIKVTGKPTLEENKGEFDLKLIIEFYSK</sequence>
<reference evidence="10 11" key="1">
    <citation type="journal article" date="2016" name="Nat. Commun.">
        <title>Thousands of microbial genomes shed light on interconnected biogeochemical processes in an aquifer system.</title>
        <authorList>
            <person name="Anantharaman K."/>
            <person name="Brown C.T."/>
            <person name="Hug L.A."/>
            <person name="Sharon I."/>
            <person name="Castelle C.J."/>
            <person name="Probst A.J."/>
            <person name="Thomas B.C."/>
            <person name="Singh A."/>
            <person name="Wilkins M.J."/>
            <person name="Karaoz U."/>
            <person name="Brodie E.L."/>
            <person name="Williams K.H."/>
            <person name="Hubbard S.S."/>
            <person name="Banfield J.F."/>
        </authorList>
    </citation>
    <scope>NUCLEOTIDE SEQUENCE [LARGE SCALE GENOMIC DNA]</scope>
</reference>
<evidence type="ECO:0000259" key="8">
    <source>
        <dbReference type="SMART" id="SM00363"/>
    </source>
</evidence>
<dbReference type="FunFam" id="3.10.290.10:FF:000001">
    <property type="entry name" value="30S ribosomal protein S4"/>
    <property type="match status" value="1"/>
</dbReference>
<evidence type="ECO:0000256" key="6">
    <source>
        <dbReference type="ARBA" id="ARBA00035254"/>
    </source>
</evidence>
<evidence type="ECO:0000256" key="5">
    <source>
        <dbReference type="ARBA" id="ARBA00023274"/>
    </source>
</evidence>
<dbReference type="PANTHER" id="PTHR11831">
    <property type="entry name" value="30S 40S RIBOSOMAL PROTEIN"/>
    <property type="match status" value="1"/>
</dbReference>
<gene>
    <name evidence="7" type="primary">rpsD</name>
    <name evidence="10" type="ORF">A2Y82_04730</name>
</gene>
<comment type="caution">
    <text evidence="10">The sequence shown here is derived from an EMBL/GenBank/DDBJ whole genome shotgun (WGS) entry which is preliminary data.</text>
</comment>
<dbReference type="InterPro" id="IPR022801">
    <property type="entry name" value="Ribosomal_uS4"/>
</dbReference>
<keyword evidence="2 7" id="KW-0699">rRNA-binding</keyword>
<evidence type="ECO:0000256" key="2">
    <source>
        <dbReference type="ARBA" id="ARBA00022730"/>
    </source>
</evidence>
<evidence type="ECO:0000313" key="10">
    <source>
        <dbReference type="EMBL" id="OGY42417.1"/>
    </source>
</evidence>
<dbReference type="EMBL" id="MHHZ01000004">
    <property type="protein sequence ID" value="OGY42417.1"/>
    <property type="molecule type" value="Genomic_DNA"/>
</dbReference>
<dbReference type="CDD" id="cd00165">
    <property type="entry name" value="S4"/>
    <property type="match status" value="1"/>
</dbReference>
<dbReference type="NCBIfam" id="NF003717">
    <property type="entry name" value="PRK05327.1"/>
    <property type="match status" value="1"/>
</dbReference>
<dbReference type="Gene3D" id="1.10.1050.10">
    <property type="entry name" value="Ribosomal Protein S4 Delta 41, Chain A, domain 1"/>
    <property type="match status" value="1"/>
</dbReference>
<keyword evidence="4 7" id="KW-0689">Ribosomal protein</keyword>
<dbReference type="PROSITE" id="PS50889">
    <property type="entry name" value="S4"/>
    <property type="match status" value="1"/>
</dbReference>
<dbReference type="GO" id="GO:0006412">
    <property type="term" value="P:translation"/>
    <property type="evidence" value="ECO:0007669"/>
    <property type="project" value="UniProtKB-UniRule"/>
</dbReference>
<dbReference type="AlphaFoldDB" id="A0A1G1XSX3"/>
<dbReference type="InterPro" id="IPR002942">
    <property type="entry name" value="S4_RNA-bd"/>
</dbReference>
<dbReference type="Pfam" id="PF01479">
    <property type="entry name" value="S4"/>
    <property type="match status" value="1"/>
</dbReference>
<dbReference type="GO" id="GO:0015935">
    <property type="term" value="C:small ribosomal subunit"/>
    <property type="evidence" value="ECO:0007669"/>
    <property type="project" value="InterPro"/>
</dbReference>
<comment type="function">
    <text evidence="7">With S5 and S12 plays an important role in translational accuracy.</text>
</comment>
<keyword evidence="3 7" id="KW-0694">RNA-binding</keyword>
<feature type="domain" description="Small ribosomal subunit protein uS4 N-terminal" evidence="9">
    <location>
        <begin position="3"/>
        <end position="98"/>
    </location>
</feature>
<dbReference type="NCBIfam" id="TIGR01017">
    <property type="entry name" value="rpsD_bact"/>
    <property type="match status" value="1"/>
</dbReference>
<dbReference type="InterPro" id="IPR005709">
    <property type="entry name" value="Ribosomal_uS4_bac-type"/>
</dbReference>
<comment type="similarity">
    <text evidence="1 7">Belongs to the universal ribosomal protein uS4 family.</text>
</comment>
<keyword evidence="5 7" id="KW-0687">Ribonucleoprotein</keyword>
<evidence type="ECO:0000313" key="11">
    <source>
        <dbReference type="Proteomes" id="UP000176498"/>
    </source>
</evidence>
<dbReference type="SMART" id="SM00363">
    <property type="entry name" value="S4"/>
    <property type="match status" value="1"/>
</dbReference>
<comment type="function">
    <text evidence="7">One of the primary rRNA binding proteins, it binds directly to 16S rRNA where it nucleates assembly of the body of the 30S subunit.</text>
</comment>
<dbReference type="SMART" id="SM01390">
    <property type="entry name" value="Ribosomal_S4"/>
    <property type="match status" value="1"/>
</dbReference>
<evidence type="ECO:0000256" key="7">
    <source>
        <dbReference type="HAMAP-Rule" id="MF_01306"/>
    </source>
</evidence>
<protein>
    <recommendedName>
        <fullName evidence="6 7">Small ribosomal subunit protein uS4</fullName>
    </recommendedName>
</protein>
<proteinExistence type="inferred from homology"/>
<dbReference type="SUPFAM" id="SSF55174">
    <property type="entry name" value="Alpha-L RNA-binding motif"/>
    <property type="match status" value="1"/>
</dbReference>
<accession>A0A1G1XSX3</accession>
<dbReference type="Proteomes" id="UP000176498">
    <property type="component" value="Unassembled WGS sequence"/>
</dbReference>
<evidence type="ECO:0000256" key="3">
    <source>
        <dbReference type="ARBA" id="ARBA00022884"/>
    </source>
</evidence>
<comment type="subunit">
    <text evidence="7">Part of the 30S ribosomal subunit. Contacts protein S5. The interaction surface between S4 and S5 is involved in control of translational fidelity.</text>
</comment>
<dbReference type="HAMAP" id="MF_01306_B">
    <property type="entry name" value="Ribosomal_uS4_B"/>
    <property type="match status" value="1"/>
</dbReference>
<dbReference type="InterPro" id="IPR001912">
    <property type="entry name" value="Ribosomal_uS4_N"/>
</dbReference>
<dbReference type="PANTHER" id="PTHR11831:SF4">
    <property type="entry name" value="SMALL RIBOSOMAL SUBUNIT PROTEIN US4M"/>
    <property type="match status" value="1"/>
</dbReference>
<feature type="domain" description="RNA-binding S4" evidence="8">
    <location>
        <begin position="99"/>
        <end position="161"/>
    </location>
</feature>
<name>A0A1G1XSX3_9BACT</name>
<dbReference type="Gene3D" id="3.10.290.10">
    <property type="entry name" value="RNA-binding S4 domain"/>
    <property type="match status" value="1"/>
</dbReference>
<dbReference type="Pfam" id="PF00163">
    <property type="entry name" value="Ribosomal_S4"/>
    <property type="match status" value="1"/>
</dbReference>
<dbReference type="GO" id="GO:0042274">
    <property type="term" value="P:ribosomal small subunit biogenesis"/>
    <property type="evidence" value="ECO:0007669"/>
    <property type="project" value="TreeGrafter"/>
</dbReference>
<evidence type="ECO:0000256" key="4">
    <source>
        <dbReference type="ARBA" id="ARBA00022980"/>
    </source>
</evidence>
<dbReference type="GO" id="GO:0019843">
    <property type="term" value="F:rRNA binding"/>
    <property type="evidence" value="ECO:0007669"/>
    <property type="project" value="UniProtKB-UniRule"/>
</dbReference>
<organism evidence="10 11">
    <name type="scientific">Candidatus Buchananbacteria bacterium RBG_13_36_9</name>
    <dbReference type="NCBI Taxonomy" id="1797530"/>
    <lineage>
        <taxon>Bacteria</taxon>
        <taxon>Candidatus Buchananiibacteriota</taxon>
    </lineage>
</organism>
<evidence type="ECO:0000259" key="9">
    <source>
        <dbReference type="SMART" id="SM01390"/>
    </source>
</evidence>
<evidence type="ECO:0000256" key="1">
    <source>
        <dbReference type="ARBA" id="ARBA00007465"/>
    </source>
</evidence>
<dbReference type="InterPro" id="IPR036986">
    <property type="entry name" value="S4_RNA-bd_sf"/>
</dbReference>